<keyword evidence="1" id="KW-0812">Transmembrane</keyword>
<dbReference type="Pfam" id="PF02470">
    <property type="entry name" value="MlaD"/>
    <property type="match status" value="1"/>
</dbReference>
<dbReference type="EMBL" id="CP059894">
    <property type="protein sequence ID" value="QNJ92174.1"/>
    <property type="molecule type" value="Genomic_DNA"/>
</dbReference>
<proteinExistence type="predicted"/>
<evidence type="ECO:0000313" key="5">
    <source>
        <dbReference type="EMBL" id="SCX31730.1"/>
    </source>
</evidence>
<feature type="transmembrane region" description="Helical" evidence="1">
    <location>
        <begin position="12"/>
        <end position="30"/>
    </location>
</feature>
<keyword evidence="1" id="KW-1133">Transmembrane helix</keyword>
<evidence type="ECO:0000256" key="1">
    <source>
        <dbReference type="SAM" id="Phobius"/>
    </source>
</evidence>
<dbReference type="RefSeq" id="WP_090363405.1">
    <property type="nucleotide sequence ID" value="NZ_CP059894.1"/>
</dbReference>
<evidence type="ECO:0000313" key="7">
    <source>
        <dbReference type="Proteomes" id="UP000515498"/>
    </source>
</evidence>
<dbReference type="EMBL" id="FMUB01000014">
    <property type="protein sequence ID" value="SCX31730.1"/>
    <property type="molecule type" value="Genomic_DNA"/>
</dbReference>
<evidence type="ECO:0000313" key="4">
    <source>
        <dbReference type="EMBL" id="QNJ92174.1"/>
    </source>
</evidence>
<dbReference type="AlphaFoldDB" id="A0A1G4WXE0"/>
<dbReference type="Pfam" id="PF11887">
    <property type="entry name" value="Mce4_CUP1"/>
    <property type="match status" value="1"/>
</dbReference>
<feature type="domain" description="Mammalian cell entry C-terminal" evidence="3">
    <location>
        <begin position="120"/>
        <end position="294"/>
    </location>
</feature>
<evidence type="ECO:0000313" key="6">
    <source>
        <dbReference type="Proteomes" id="UP000199707"/>
    </source>
</evidence>
<organism evidence="5 6">
    <name type="scientific">Mycolicibacterium fluoranthenivorans</name>
    <dbReference type="NCBI Taxonomy" id="258505"/>
    <lineage>
        <taxon>Bacteria</taxon>
        <taxon>Bacillati</taxon>
        <taxon>Actinomycetota</taxon>
        <taxon>Actinomycetes</taxon>
        <taxon>Mycobacteriales</taxon>
        <taxon>Mycobacteriaceae</taxon>
        <taxon>Mycolicibacterium</taxon>
    </lineage>
</organism>
<dbReference type="InterPro" id="IPR003399">
    <property type="entry name" value="Mce/MlaD"/>
</dbReference>
<feature type="domain" description="Mce/MlaD" evidence="2">
    <location>
        <begin position="40"/>
        <end position="112"/>
    </location>
</feature>
<dbReference type="PANTHER" id="PTHR33371:SF4">
    <property type="entry name" value="INTERMEMBRANE PHOSPHOLIPID TRANSPORT SYSTEM BINDING PROTEIN MLAD"/>
    <property type="match status" value="1"/>
</dbReference>
<dbReference type="Proteomes" id="UP000515498">
    <property type="component" value="Chromosome"/>
</dbReference>
<accession>A0A1G4WXE0</accession>
<evidence type="ECO:0000259" key="3">
    <source>
        <dbReference type="Pfam" id="PF11887"/>
    </source>
</evidence>
<gene>
    <name evidence="4" type="ORF">HZU40_29070</name>
    <name evidence="5" type="ORF">SAMN02799620_05398</name>
</gene>
<dbReference type="InterPro" id="IPR052336">
    <property type="entry name" value="MlaD_Phospholipid_Transporter"/>
</dbReference>
<dbReference type="NCBIfam" id="TIGR00996">
    <property type="entry name" value="Mtu_fam_mce"/>
    <property type="match status" value="1"/>
</dbReference>
<protein>
    <submittedName>
        <fullName evidence="4">MCE family protein</fullName>
    </submittedName>
    <submittedName>
        <fullName evidence="5">Phospholipid/cholesterol/gamma-HCH transport system substrate-binding protein</fullName>
    </submittedName>
</protein>
<reference evidence="5" key="1">
    <citation type="submission" date="2016-10" db="EMBL/GenBank/DDBJ databases">
        <authorList>
            <person name="de Groot N.N."/>
        </authorList>
    </citation>
    <scope>NUCLEOTIDE SEQUENCE [LARGE SCALE GENOMIC DNA]</scope>
    <source>
        <strain evidence="5">UNC267MFSha1.1M11</strain>
    </source>
</reference>
<evidence type="ECO:0000259" key="2">
    <source>
        <dbReference type="Pfam" id="PF02470"/>
    </source>
</evidence>
<dbReference type="STRING" id="1502745.SAMN02799620_05398"/>
<keyword evidence="1" id="KW-0472">Membrane</keyword>
<dbReference type="InterPro" id="IPR024516">
    <property type="entry name" value="Mce_C"/>
</dbReference>
<dbReference type="KEGG" id="mflu:HZU40_29070"/>
<dbReference type="InterPro" id="IPR005693">
    <property type="entry name" value="Mce"/>
</dbReference>
<dbReference type="GO" id="GO:0005576">
    <property type="term" value="C:extracellular region"/>
    <property type="evidence" value="ECO:0007669"/>
    <property type="project" value="TreeGrafter"/>
</dbReference>
<sequence>MNAVVNPRNARIGLAVALVILLAAGVYLVTRASDTLNRTNIVAYFENSNGIYVGDDVVILGVPVGRIDKIEPEPQRVKISMHYDNRYKVPANVNAAILSPMLVTSRAVQLTPTYSGGPVLADGAVIPRERTVVPVEYDDFRKQLQRLTETLQPTEPGGVSTLGAFINTTADNLRGQGASIRDALTKLSQAFSALGDHSTDIFSTVKNLSILVSALQDSTTVMRQLNQNLASVTGLLSDSPNEVGNAVKDLADTVGQVQTFVADNREALGTTSDKLAGVTQTLNDSLADVKQFLHVAPSAFQNYVNIYQPALGAVAAVPALNNFADPISFLCGGIQAASRMGAEESAKLCVQYLAPIVKNRQYNFLPLGLNQFVGAQARPNEVTYSEDWMRPDYIPPPGPAPAILPPPVVDPAAPPLPAEAAAVTDPNAGLPGLMVHSGGGS</sequence>
<dbReference type="PANTHER" id="PTHR33371">
    <property type="entry name" value="INTERMEMBRANE PHOSPHOLIPID TRANSPORT SYSTEM BINDING PROTEIN MLAD-RELATED"/>
    <property type="match status" value="1"/>
</dbReference>
<reference evidence="6" key="2">
    <citation type="submission" date="2016-10" db="EMBL/GenBank/DDBJ databases">
        <authorList>
            <person name="Varghese N."/>
            <person name="Submissions S."/>
        </authorList>
    </citation>
    <scope>NUCLEOTIDE SEQUENCE [LARGE SCALE GENOMIC DNA]</scope>
    <source>
        <strain evidence="6">UNC267MFSha1.1M11</strain>
    </source>
</reference>
<dbReference type="Proteomes" id="UP000199707">
    <property type="component" value="Unassembled WGS sequence"/>
</dbReference>
<reference evidence="4 7" key="3">
    <citation type="submission" date="2020-07" db="EMBL/GenBank/DDBJ databases">
        <title>Draft genome sequence of four isobutane-metabolizing strains capable of cometabolically degrading diverse ether contaminants.</title>
        <authorList>
            <person name="Chen W."/>
            <person name="Faulkner N."/>
            <person name="Smith C."/>
            <person name="Hyman M."/>
        </authorList>
    </citation>
    <scope>NUCLEOTIDE SEQUENCE [LARGE SCALE GENOMIC DNA]</scope>
    <source>
        <strain evidence="4 7">2A</strain>
    </source>
</reference>
<name>A0A1G4WXE0_9MYCO</name>